<dbReference type="KEGG" id="cput:CONPUDRAFT_167528"/>
<gene>
    <name evidence="1" type="ORF">CONPUDRAFT_167528</name>
</gene>
<evidence type="ECO:0008006" key="3">
    <source>
        <dbReference type="Google" id="ProtNLM"/>
    </source>
</evidence>
<accession>A0A5M3MIC1</accession>
<organism evidence="1 2">
    <name type="scientific">Coniophora puteana (strain RWD-64-598)</name>
    <name type="common">Brown rot fungus</name>
    <dbReference type="NCBI Taxonomy" id="741705"/>
    <lineage>
        <taxon>Eukaryota</taxon>
        <taxon>Fungi</taxon>
        <taxon>Dikarya</taxon>
        <taxon>Basidiomycota</taxon>
        <taxon>Agaricomycotina</taxon>
        <taxon>Agaricomycetes</taxon>
        <taxon>Agaricomycetidae</taxon>
        <taxon>Boletales</taxon>
        <taxon>Coniophorineae</taxon>
        <taxon>Coniophoraceae</taxon>
        <taxon>Coniophora</taxon>
    </lineage>
</organism>
<dbReference type="InterPro" id="IPR032675">
    <property type="entry name" value="LRR_dom_sf"/>
</dbReference>
<keyword evidence="2" id="KW-1185">Reference proteome</keyword>
<dbReference type="AlphaFoldDB" id="A0A5M3MIC1"/>
<dbReference type="OrthoDB" id="2664719at2759"/>
<dbReference type="GeneID" id="19205794"/>
<reference evidence="2" key="1">
    <citation type="journal article" date="2012" name="Science">
        <title>The Paleozoic origin of enzymatic lignin decomposition reconstructed from 31 fungal genomes.</title>
        <authorList>
            <person name="Floudas D."/>
            <person name="Binder M."/>
            <person name="Riley R."/>
            <person name="Barry K."/>
            <person name="Blanchette R.A."/>
            <person name="Henrissat B."/>
            <person name="Martinez A.T."/>
            <person name="Otillar R."/>
            <person name="Spatafora J.W."/>
            <person name="Yadav J.S."/>
            <person name="Aerts A."/>
            <person name="Benoit I."/>
            <person name="Boyd A."/>
            <person name="Carlson A."/>
            <person name="Copeland A."/>
            <person name="Coutinho P.M."/>
            <person name="de Vries R.P."/>
            <person name="Ferreira P."/>
            <person name="Findley K."/>
            <person name="Foster B."/>
            <person name="Gaskell J."/>
            <person name="Glotzer D."/>
            <person name="Gorecki P."/>
            <person name="Heitman J."/>
            <person name="Hesse C."/>
            <person name="Hori C."/>
            <person name="Igarashi K."/>
            <person name="Jurgens J.A."/>
            <person name="Kallen N."/>
            <person name="Kersten P."/>
            <person name="Kohler A."/>
            <person name="Kuees U."/>
            <person name="Kumar T.K.A."/>
            <person name="Kuo A."/>
            <person name="LaButti K."/>
            <person name="Larrondo L.F."/>
            <person name="Lindquist E."/>
            <person name="Ling A."/>
            <person name="Lombard V."/>
            <person name="Lucas S."/>
            <person name="Lundell T."/>
            <person name="Martin R."/>
            <person name="McLaughlin D.J."/>
            <person name="Morgenstern I."/>
            <person name="Morin E."/>
            <person name="Murat C."/>
            <person name="Nagy L.G."/>
            <person name="Nolan M."/>
            <person name="Ohm R.A."/>
            <person name="Patyshakuliyeva A."/>
            <person name="Rokas A."/>
            <person name="Ruiz-Duenas F.J."/>
            <person name="Sabat G."/>
            <person name="Salamov A."/>
            <person name="Samejima M."/>
            <person name="Schmutz J."/>
            <person name="Slot J.C."/>
            <person name="St John F."/>
            <person name="Stenlid J."/>
            <person name="Sun H."/>
            <person name="Sun S."/>
            <person name="Syed K."/>
            <person name="Tsang A."/>
            <person name="Wiebenga A."/>
            <person name="Young D."/>
            <person name="Pisabarro A."/>
            <person name="Eastwood D.C."/>
            <person name="Martin F."/>
            <person name="Cullen D."/>
            <person name="Grigoriev I.V."/>
            <person name="Hibbett D.S."/>
        </authorList>
    </citation>
    <scope>NUCLEOTIDE SEQUENCE [LARGE SCALE GENOMIC DNA]</scope>
    <source>
        <strain evidence="2">RWD-64-598 SS2</strain>
    </source>
</reference>
<dbReference type="RefSeq" id="XP_007771552.1">
    <property type="nucleotide sequence ID" value="XM_007773362.1"/>
</dbReference>
<dbReference type="SUPFAM" id="SSF52047">
    <property type="entry name" value="RNI-like"/>
    <property type="match status" value="1"/>
</dbReference>
<dbReference type="Proteomes" id="UP000053558">
    <property type="component" value="Unassembled WGS sequence"/>
</dbReference>
<sequence>MHRVLLINEIILTVAHHVPADKDLSALARVCKSFSNPALDVLWSALGSIVPLLRCLPSDLIKETLHEGGCIASYTLKRPFTAADWTILWKYSWRVTALNGITRVGPDESVESERGIVEERIDPTIFGVLCSPPVSRLFPRLRKLACADVHARDPLAFFRSLLVPSITELSFFNSRVPMDVCTQSLISLLPSICPAVQRFSWLGLPSSPAKWPDVLSAAACHWGRLTHLRCLVLNSSALQHLSLSRFLQELDVTLEGHFPDDLSLGPEAFPVIRTLRLSSPRGKSLAIISTLLRRSRFSPTNLALFADTANDGAIAELIEVISAHCCRSVLRYLELTERNDILPHHPALASMTRLTLLPLFHFTALTHLKISTGHLVALDDQDILKIAGAFEDLQELHINDGYGWGPHSRISLRCLRALLARAPNLKSLAVAIDGEHPLLNIIEYAVPTNEATFRSPHVASGDFSLNLLDSRVTSDNLVNVAAFLSDLFPNVVGFGASPITVPRRDGKQYQRWRYVMAMMNVMSQATPPLSSLFTVDPWFIELLRSSKGYTQCRQLLIKFVAYDKPGLHGLIEHLPHSAPCIEVFALSSHAGMDTHLALACLPEALLRGAPRLRTLALENCTIETWTSFPLPWLNDIDH</sequence>
<protein>
    <recommendedName>
        <fullName evidence="3">F-box domain-containing protein</fullName>
    </recommendedName>
</protein>
<proteinExistence type="predicted"/>
<evidence type="ECO:0000313" key="1">
    <source>
        <dbReference type="EMBL" id="EIW78534.1"/>
    </source>
</evidence>
<evidence type="ECO:0000313" key="2">
    <source>
        <dbReference type="Proteomes" id="UP000053558"/>
    </source>
</evidence>
<name>A0A5M3MIC1_CONPW</name>
<dbReference type="EMBL" id="JH711582">
    <property type="protein sequence ID" value="EIW78534.1"/>
    <property type="molecule type" value="Genomic_DNA"/>
</dbReference>
<dbReference type="OMA" id="STHHAHI"/>
<comment type="caution">
    <text evidence="1">The sequence shown here is derived from an EMBL/GenBank/DDBJ whole genome shotgun (WGS) entry which is preliminary data.</text>
</comment>
<dbReference type="Gene3D" id="3.80.10.10">
    <property type="entry name" value="Ribonuclease Inhibitor"/>
    <property type="match status" value="1"/>
</dbReference>